<dbReference type="SMART" id="SM00408">
    <property type="entry name" value="IGc2"/>
    <property type="match status" value="5"/>
</dbReference>
<keyword evidence="6" id="KW-0677">Repeat</keyword>
<evidence type="ECO:0000256" key="7">
    <source>
        <dbReference type="ARBA" id="ARBA00022889"/>
    </source>
</evidence>
<evidence type="ECO:0000256" key="12">
    <source>
        <dbReference type="ARBA" id="ARBA00023319"/>
    </source>
</evidence>
<dbReference type="GO" id="GO:0060857">
    <property type="term" value="P:establishment of glial blood-brain barrier"/>
    <property type="evidence" value="ECO:0007669"/>
    <property type="project" value="UniProtKB-ARBA"/>
</dbReference>
<feature type="domain" description="Ig-like" evidence="15">
    <location>
        <begin position="165"/>
        <end position="266"/>
    </location>
</feature>
<feature type="domain" description="Fibronectin type-III" evidence="16">
    <location>
        <begin position="882"/>
        <end position="984"/>
    </location>
</feature>
<evidence type="ECO:0000256" key="6">
    <source>
        <dbReference type="ARBA" id="ARBA00022737"/>
    </source>
</evidence>
<keyword evidence="4" id="KW-0336">GPI-anchor</keyword>
<dbReference type="PANTHER" id="PTHR44170:SF6">
    <property type="entry name" value="CONTACTIN"/>
    <property type="match status" value="1"/>
</dbReference>
<evidence type="ECO:0000256" key="1">
    <source>
        <dbReference type="ARBA" id="ARBA00004609"/>
    </source>
</evidence>
<evidence type="ECO:0000256" key="2">
    <source>
        <dbReference type="ARBA" id="ARBA00009812"/>
    </source>
</evidence>
<comment type="subcellular location">
    <subcellularLocation>
        <location evidence="13">Cell junction</location>
        <location evidence="13">Septate junction</location>
    </subcellularLocation>
    <subcellularLocation>
        <location evidence="1">Cell membrane</location>
        <topology evidence="1">Lipid-anchor</topology>
        <topology evidence="1">GPI-anchor</topology>
    </subcellularLocation>
</comment>
<evidence type="ECO:0000256" key="3">
    <source>
        <dbReference type="ARBA" id="ARBA00022475"/>
    </source>
</evidence>
<evidence type="ECO:0000256" key="10">
    <source>
        <dbReference type="ARBA" id="ARBA00023180"/>
    </source>
</evidence>
<dbReference type="InterPro" id="IPR003598">
    <property type="entry name" value="Ig_sub2"/>
</dbReference>
<protein>
    <recommendedName>
        <fullName evidence="19">Contactin</fullName>
    </recommendedName>
</protein>
<evidence type="ECO:0000313" key="17">
    <source>
        <dbReference type="EMBL" id="CAD7655448.1"/>
    </source>
</evidence>
<dbReference type="InterPro" id="IPR007110">
    <property type="entry name" value="Ig-like_dom"/>
</dbReference>
<name>A0A7R9QRE3_9ACAR</name>
<feature type="domain" description="Ig-like" evidence="15">
    <location>
        <begin position="282"/>
        <end position="347"/>
    </location>
</feature>
<feature type="domain" description="Fibronectin type-III" evidence="16">
    <location>
        <begin position="1093"/>
        <end position="1192"/>
    </location>
</feature>
<feature type="domain" description="Ig-like" evidence="15">
    <location>
        <begin position="571"/>
        <end position="668"/>
    </location>
</feature>
<feature type="non-terminal residue" evidence="17">
    <location>
        <position position="1"/>
    </location>
</feature>
<keyword evidence="9" id="KW-1015">Disulfide bond</keyword>
<evidence type="ECO:0000259" key="16">
    <source>
        <dbReference type="PROSITE" id="PS50853"/>
    </source>
</evidence>
<dbReference type="SUPFAM" id="SSF56436">
    <property type="entry name" value="C-type lectin-like"/>
    <property type="match status" value="1"/>
</dbReference>
<evidence type="ECO:0000259" key="15">
    <source>
        <dbReference type="PROSITE" id="PS50835"/>
    </source>
</evidence>
<dbReference type="GO" id="GO:0061343">
    <property type="term" value="P:cell adhesion involved in heart morphogenesis"/>
    <property type="evidence" value="ECO:0007669"/>
    <property type="project" value="UniProtKB-ARBA"/>
</dbReference>
<reference evidence="17" key="1">
    <citation type="submission" date="2020-11" db="EMBL/GenBank/DDBJ databases">
        <authorList>
            <person name="Tran Van P."/>
        </authorList>
    </citation>
    <scope>NUCLEOTIDE SEQUENCE</scope>
</reference>
<dbReference type="FunFam" id="2.60.40.10:FF:000064">
    <property type="entry name" value="Contactin 1"/>
    <property type="match status" value="1"/>
</dbReference>
<keyword evidence="10" id="KW-0325">Glycoprotein</keyword>
<evidence type="ECO:0000256" key="5">
    <source>
        <dbReference type="ARBA" id="ARBA00022729"/>
    </source>
</evidence>
<dbReference type="Gene3D" id="3.10.100.10">
    <property type="entry name" value="Mannose-Binding Protein A, subunit A"/>
    <property type="match status" value="1"/>
</dbReference>
<dbReference type="Pfam" id="PF00041">
    <property type="entry name" value="fn3"/>
    <property type="match status" value="3"/>
</dbReference>
<dbReference type="Proteomes" id="UP000728032">
    <property type="component" value="Unassembled WGS sequence"/>
</dbReference>
<dbReference type="PANTHER" id="PTHR44170">
    <property type="entry name" value="PROTEIN SIDEKICK"/>
    <property type="match status" value="1"/>
</dbReference>
<dbReference type="Gene3D" id="2.60.40.10">
    <property type="entry name" value="Immunoglobulins"/>
    <property type="match status" value="10"/>
</dbReference>
<dbReference type="Pfam" id="PF13927">
    <property type="entry name" value="Ig_3"/>
    <property type="match status" value="4"/>
</dbReference>
<gene>
    <name evidence="17" type="ORF">ONB1V03_LOCUS12091</name>
</gene>
<dbReference type="GO" id="GO:0098552">
    <property type="term" value="C:side of membrane"/>
    <property type="evidence" value="ECO:0007669"/>
    <property type="project" value="UniProtKB-KW"/>
</dbReference>
<evidence type="ECO:0000313" key="18">
    <source>
        <dbReference type="Proteomes" id="UP000728032"/>
    </source>
</evidence>
<dbReference type="PROSITE" id="PS50853">
    <property type="entry name" value="FN3"/>
    <property type="match status" value="4"/>
</dbReference>
<keyword evidence="7" id="KW-0130">Cell adhesion</keyword>
<dbReference type="FunFam" id="2.60.40.10:FF:000035">
    <property type="entry name" value="Contactin 1"/>
    <property type="match status" value="1"/>
</dbReference>
<dbReference type="InterPro" id="IPR036116">
    <property type="entry name" value="FN3_sf"/>
</dbReference>
<dbReference type="OrthoDB" id="3666223at2759"/>
<dbReference type="SMART" id="SM00060">
    <property type="entry name" value="FN3"/>
    <property type="match status" value="4"/>
</dbReference>
<dbReference type="InterPro" id="IPR013783">
    <property type="entry name" value="Ig-like_fold"/>
</dbReference>
<feature type="domain" description="Ig-like" evidence="15">
    <location>
        <begin position="673"/>
        <end position="766"/>
    </location>
</feature>
<dbReference type="CDD" id="cd00037">
    <property type="entry name" value="CLECT"/>
    <property type="match status" value="1"/>
</dbReference>
<dbReference type="InterPro" id="IPR016187">
    <property type="entry name" value="CTDL_fold"/>
</dbReference>
<dbReference type="EMBL" id="CAJPVJ010009503">
    <property type="protein sequence ID" value="CAG2172635.1"/>
    <property type="molecule type" value="Genomic_DNA"/>
</dbReference>
<feature type="domain" description="C-type lectin" evidence="14">
    <location>
        <begin position="2"/>
        <end position="98"/>
    </location>
</feature>
<keyword evidence="12" id="KW-0393">Immunoglobulin domain</keyword>
<evidence type="ECO:0000256" key="11">
    <source>
        <dbReference type="ARBA" id="ARBA00023288"/>
    </source>
</evidence>
<keyword evidence="5" id="KW-0732">Signal</keyword>
<dbReference type="GO" id="GO:0008366">
    <property type="term" value="P:axon ensheathment"/>
    <property type="evidence" value="ECO:0007669"/>
    <property type="project" value="UniProtKB-ARBA"/>
</dbReference>
<evidence type="ECO:0000256" key="9">
    <source>
        <dbReference type="ARBA" id="ARBA00023157"/>
    </source>
</evidence>
<dbReference type="PROSITE" id="PS50041">
    <property type="entry name" value="C_TYPE_LECTIN_2"/>
    <property type="match status" value="1"/>
</dbReference>
<feature type="domain" description="Ig-like" evidence="15">
    <location>
        <begin position="466"/>
        <end position="560"/>
    </location>
</feature>
<evidence type="ECO:0000256" key="13">
    <source>
        <dbReference type="ARBA" id="ARBA00060461"/>
    </source>
</evidence>
<dbReference type="SUPFAM" id="SSF49265">
    <property type="entry name" value="Fibronectin type III"/>
    <property type="match status" value="2"/>
</dbReference>
<evidence type="ECO:0000259" key="14">
    <source>
        <dbReference type="PROSITE" id="PS50041"/>
    </source>
</evidence>
<dbReference type="EMBL" id="OC924328">
    <property type="protein sequence ID" value="CAD7655448.1"/>
    <property type="molecule type" value="Genomic_DNA"/>
</dbReference>
<keyword evidence="3" id="KW-1003">Cell membrane</keyword>
<dbReference type="InterPro" id="IPR016186">
    <property type="entry name" value="C-type_lectin-like/link_sf"/>
</dbReference>
<dbReference type="InterPro" id="IPR001304">
    <property type="entry name" value="C-type_lectin-like"/>
</dbReference>
<dbReference type="GO" id="GO:0021682">
    <property type="term" value="P:nerve maturation"/>
    <property type="evidence" value="ECO:0007669"/>
    <property type="project" value="UniProtKB-ARBA"/>
</dbReference>
<keyword evidence="8" id="KW-0472">Membrane</keyword>
<dbReference type="InterPro" id="IPR003599">
    <property type="entry name" value="Ig_sub"/>
</dbReference>
<keyword evidence="18" id="KW-1185">Reference proteome</keyword>
<accession>A0A7R9QRE3</accession>
<dbReference type="SMART" id="SM00409">
    <property type="entry name" value="IG"/>
    <property type="match status" value="6"/>
</dbReference>
<dbReference type="InterPro" id="IPR036179">
    <property type="entry name" value="Ig-like_dom_sf"/>
</dbReference>
<feature type="domain" description="Ig-like" evidence="15">
    <location>
        <begin position="379"/>
        <end position="461"/>
    </location>
</feature>
<evidence type="ECO:0008006" key="19">
    <source>
        <dbReference type="Google" id="ProtNLM"/>
    </source>
</evidence>
<feature type="domain" description="Fibronectin type-III" evidence="16">
    <location>
        <begin position="989"/>
        <end position="1088"/>
    </location>
</feature>
<dbReference type="PROSITE" id="PS50835">
    <property type="entry name" value="IG_LIKE"/>
    <property type="match status" value="6"/>
</dbReference>
<dbReference type="FunFam" id="2.60.40.10:FF:001529">
    <property type="entry name" value="Cell adhesion molecule"/>
    <property type="match status" value="1"/>
</dbReference>
<dbReference type="CDD" id="cd00063">
    <property type="entry name" value="FN3"/>
    <property type="match status" value="4"/>
</dbReference>
<feature type="domain" description="Fibronectin type-III" evidence="16">
    <location>
        <begin position="771"/>
        <end position="877"/>
    </location>
</feature>
<evidence type="ECO:0000256" key="4">
    <source>
        <dbReference type="ARBA" id="ARBA00022622"/>
    </source>
</evidence>
<comment type="similarity">
    <text evidence="2">Belongs to the immunoglobulin superfamily. Contactin family.</text>
</comment>
<dbReference type="GO" id="GO:0098609">
    <property type="term" value="P:cell-cell adhesion"/>
    <property type="evidence" value="ECO:0007669"/>
    <property type="project" value="TreeGrafter"/>
</dbReference>
<dbReference type="GO" id="GO:0005886">
    <property type="term" value="C:plasma membrane"/>
    <property type="evidence" value="ECO:0007669"/>
    <property type="project" value="UniProtKB-SubCell"/>
</dbReference>
<keyword evidence="11" id="KW-0449">Lipoprotein</keyword>
<organism evidence="17">
    <name type="scientific">Oppiella nova</name>
    <dbReference type="NCBI Taxonomy" id="334625"/>
    <lineage>
        <taxon>Eukaryota</taxon>
        <taxon>Metazoa</taxon>
        <taxon>Ecdysozoa</taxon>
        <taxon>Arthropoda</taxon>
        <taxon>Chelicerata</taxon>
        <taxon>Arachnida</taxon>
        <taxon>Acari</taxon>
        <taxon>Acariformes</taxon>
        <taxon>Sarcoptiformes</taxon>
        <taxon>Oribatida</taxon>
        <taxon>Brachypylina</taxon>
        <taxon>Oppioidea</taxon>
        <taxon>Oppiidae</taxon>
        <taxon>Oppiella</taxon>
    </lineage>
</organism>
<proteinExistence type="inferred from homology"/>
<dbReference type="FunFam" id="2.60.40.10:FF:000047">
    <property type="entry name" value="Contactin 1"/>
    <property type="match status" value="1"/>
</dbReference>
<dbReference type="SUPFAM" id="SSF48726">
    <property type="entry name" value="Immunoglobulin"/>
    <property type="match status" value="6"/>
</dbReference>
<dbReference type="AlphaFoldDB" id="A0A7R9QRE3"/>
<evidence type="ECO:0000256" key="8">
    <source>
        <dbReference type="ARBA" id="ARBA00023136"/>
    </source>
</evidence>
<dbReference type="InterPro" id="IPR003961">
    <property type="entry name" value="FN3_dom"/>
</dbReference>
<dbReference type="GO" id="GO:0005918">
    <property type="term" value="C:septate junction"/>
    <property type="evidence" value="ECO:0007669"/>
    <property type="project" value="UniProtKB-SubCell"/>
</dbReference>
<dbReference type="CDD" id="cd00096">
    <property type="entry name" value="Ig"/>
    <property type="match status" value="1"/>
</dbReference>
<sequence>EFQSSCYKFTRNPVKNVIQAEDTCLLYNSHLISVNTLDEHLFVTQWLRNNDPLHRKWHTSGRDDGNNVWKWSADRTDFTMINDLWLPFNENSVTRFDWTLTTGKQAAYNFSQTAARWGLIRVNENQELPYICEIKKEDLVNAIISEREIDYGITVVDKRHVPRGPVFTQEPKNAVFDLSGRSQLNYVSIRCVADGYPTSIYKWYKEEYVNNRLTSRYIDPLSDNRITQTDGTLTIYNPQQTQDRGKYHCTAENKFGVIISQTVQLSFGYIGEFTKKRSPDYGKEYWGKSISCDPPQHHPRVNYYWTRNSFPNFVEEDRRVFVSHDGNLYFSSLEKIDRANYSCNVQSVISSTGRTGPFFPLIVDPASSGQKLLFPNNFPKAFPEAPLAGDDVRLECMAYGYPVPAYNWSRSGVSNRLPDTAYTTNHNRVLILPKVQVEDMGDYMCTVTSGRDVIQKKVMLSIQSLPVFTIKLGNKVIERGAARPLVWTCEAFGIPDVYYQWYKNGEELKDRTLMDNSLSPEDRQRYIVNQNILTIDGLIPDRDEGMYQCRASNQLGSAFTGGQLRIISMAPSFRKHPLEIETYASEGGNITIPCVPEAIPFPAFEWQKEGMYCGNRVKGSRIGGAVGRIRVLPNGFLAINPVQISDEGVYTCIARNDLGFDRSQGYLRVFNSPRIYDAPAVSYDRRVNETLEMPCSAFTDAALDVAYIWRHNGLRINFTKTPQFSEGSYPGFLRLNNITLSEAGDYVCEVKTSVGRNQAKTVLQVSGPPSAPGAVLAEELTSTSAKIHWSDGSDNGRRVWAYMIEGRTNHNQMWLPIVNISDYQQQYVTEKQTGRRVTHMRDVLSPWSSYEFRVSAINDIGLGPPSDPSPQYNTDKSFPFKAPSNVGGGGGKAGTLTITWDPLPPQDWNAPEIWYQIYYRAEELRESDPYIAKNLTSLGNTNMYAVHVGEDNYFKRYSVRVQAMNSMGAGRVISDPVTVYSAESMPHVAPNQVYAVAYNSTSLNISWAPLEMTREKIRGRLIGHRIKYWPNNKDQQLDSLTLLNRGLDPWGLIVALVPDTEYYISVMAYNDAGSGPESEPFLARTYKAAPQRQPTSVNITATDSHSVMVTWRGITTLTNAEEPIIGYKVRYWESDQPISGAKEVYKYLDGGELIAVISDLIPGKVYKLRVLAFSSGGDGKMSTQWEFKVGEGVPSRLTSSALQSLPSIGLLHWMITAFTLISLLTNPHVNLTN</sequence>
<dbReference type="GO" id="GO:0019991">
    <property type="term" value="P:septate junction assembly"/>
    <property type="evidence" value="ECO:0007669"/>
    <property type="project" value="UniProtKB-ARBA"/>
</dbReference>